<dbReference type="CDD" id="cd10449">
    <property type="entry name" value="GIY-YIG_SLX1_like"/>
    <property type="match status" value="1"/>
</dbReference>
<dbReference type="Pfam" id="PF01541">
    <property type="entry name" value="GIY-YIG"/>
    <property type="match status" value="1"/>
</dbReference>
<dbReference type="PANTHER" id="PTHR34477">
    <property type="entry name" value="UPF0213 PROTEIN YHBQ"/>
    <property type="match status" value="1"/>
</dbReference>
<dbReference type="AlphaFoldDB" id="A0A1I0EUS9"/>
<dbReference type="Gene3D" id="3.40.1440.10">
    <property type="entry name" value="GIY-YIG endonuclease"/>
    <property type="match status" value="1"/>
</dbReference>
<sequence length="100" mass="11784">MKFFVYILESEIDNSFYIGQTADLEARLKKHNKGYNRSTSAKRPWKLIYSEICNSRSEAMKLEKQLKGWKKRDAILNYINNHRDVAQSGPERSSRILDFP</sequence>
<accession>A0A1I0EUS9</accession>
<dbReference type="EMBL" id="FOHT01000014">
    <property type="protein sequence ID" value="SET49318.1"/>
    <property type="molecule type" value="Genomic_DNA"/>
</dbReference>
<reference evidence="3 4" key="1">
    <citation type="submission" date="2016-10" db="EMBL/GenBank/DDBJ databases">
        <authorList>
            <person name="de Groot N.N."/>
        </authorList>
    </citation>
    <scope>NUCLEOTIDE SEQUENCE [LARGE SCALE GENOMIC DNA]</scope>
    <source>
        <strain evidence="3 4">DSM 25947</strain>
    </source>
</reference>
<protein>
    <submittedName>
        <fullName evidence="3">Putative endonuclease</fullName>
    </submittedName>
</protein>
<evidence type="ECO:0000256" key="1">
    <source>
        <dbReference type="ARBA" id="ARBA00007435"/>
    </source>
</evidence>
<keyword evidence="3" id="KW-0540">Nuclease</keyword>
<name>A0A1I0EUS9_9BACT</name>
<comment type="similarity">
    <text evidence="1">Belongs to the UPF0213 family.</text>
</comment>
<keyword evidence="3" id="KW-0255">Endonuclease</keyword>
<dbReference type="PANTHER" id="PTHR34477:SF1">
    <property type="entry name" value="UPF0213 PROTEIN YHBQ"/>
    <property type="match status" value="1"/>
</dbReference>
<dbReference type="GO" id="GO:0004519">
    <property type="term" value="F:endonuclease activity"/>
    <property type="evidence" value="ECO:0007669"/>
    <property type="project" value="UniProtKB-KW"/>
</dbReference>
<dbReference type="InterPro" id="IPR035901">
    <property type="entry name" value="GIY-YIG_endonuc_sf"/>
</dbReference>
<feature type="domain" description="GIY-YIG" evidence="2">
    <location>
        <begin position="1"/>
        <end position="78"/>
    </location>
</feature>
<dbReference type="InterPro" id="IPR000305">
    <property type="entry name" value="GIY-YIG_endonuc"/>
</dbReference>
<dbReference type="SUPFAM" id="SSF82771">
    <property type="entry name" value="GIY-YIG endonuclease"/>
    <property type="match status" value="1"/>
</dbReference>
<evidence type="ECO:0000313" key="3">
    <source>
        <dbReference type="EMBL" id="SET49318.1"/>
    </source>
</evidence>
<gene>
    <name evidence="3" type="ORF">SAMN05444285_11471</name>
</gene>
<dbReference type="OrthoDB" id="677560at2"/>
<evidence type="ECO:0000313" key="4">
    <source>
        <dbReference type="Proteomes" id="UP000181981"/>
    </source>
</evidence>
<organism evidence="3 4">
    <name type="scientific">Draconibacterium orientale</name>
    <dbReference type="NCBI Taxonomy" id="1168034"/>
    <lineage>
        <taxon>Bacteria</taxon>
        <taxon>Pseudomonadati</taxon>
        <taxon>Bacteroidota</taxon>
        <taxon>Bacteroidia</taxon>
        <taxon>Marinilabiliales</taxon>
        <taxon>Prolixibacteraceae</taxon>
        <taxon>Draconibacterium</taxon>
    </lineage>
</organism>
<keyword evidence="3" id="KW-0378">Hydrolase</keyword>
<dbReference type="InterPro" id="IPR050190">
    <property type="entry name" value="UPF0213_domain"/>
</dbReference>
<dbReference type="PROSITE" id="PS50164">
    <property type="entry name" value="GIY_YIG"/>
    <property type="match status" value="1"/>
</dbReference>
<dbReference type="SMART" id="SM00465">
    <property type="entry name" value="GIYc"/>
    <property type="match status" value="1"/>
</dbReference>
<evidence type="ECO:0000259" key="2">
    <source>
        <dbReference type="PROSITE" id="PS50164"/>
    </source>
</evidence>
<proteinExistence type="inferred from homology"/>
<dbReference type="Proteomes" id="UP000181981">
    <property type="component" value="Unassembled WGS sequence"/>
</dbReference>